<name>A0ABP8JV47_9BACT</name>
<dbReference type="PROSITE" id="PS00065">
    <property type="entry name" value="D_2_HYDROXYACID_DH_1"/>
    <property type="match status" value="1"/>
</dbReference>
<dbReference type="InterPro" id="IPR006139">
    <property type="entry name" value="D-isomer_2_OHA_DH_cat_dom"/>
</dbReference>
<reference evidence="7" key="1">
    <citation type="journal article" date="2019" name="Int. J. Syst. Evol. Microbiol.">
        <title>The Global Catalogue of Microorganisms (GCM) 10K type strain sequencing project: providing services to taxonomists for standard genome sequencing and annotation.</title>
        <authorList>
            <consortium name="The Broad Institute Genomics Platform"/>
            <consortium name="The Broad Institute Genome Sequencing Center for Infectious Disease"/>
            <person name="Wu L."/>
            <person name="Ma J."/>
        </authorList>
    </citation>
    <scope>NUCLEOTIDE SEQUENCE [LARGE SCALE GENOMIC DNA]</scope>
    <source>
        <strain evidence="7">JCM 17925</strain>
    </source>
</reference>
<protein>
    <submittedName>
        <fullName evidence="6">D-2-hydroxyacid dehydrogenase</fullName>
    </submittedName>
</protein>
<dbReference type="Gene3D" id="3.40.50.720">
    <property type="entry name" value="NAD(P)-binding Rossmann-like Domain"/>
    <property type="match status" value="2"/>
</dbReference>
<evidence type="ECO:0000256" key="2">
    <source>
        <dbReference type="ARBA" id="ARBA00023027"/>
    </source>
</evidence>
<evidence type="ECO:0000256" key="3">
    <source>
        <dbReference type="RuleBase" id="RU003719"/>
    </source>
</evidence>
<evidence type="ECO:0000313" key="6">
    <source>
        <dbReference type="EMBL" id="GAA4396515.1"/>
    </source>
</evidence>
<proteinExistence type="inferred from homology"/>
<dbReference type="PANTHER" id="PTHR43333">
    <property type="entry name" value="2-HACID_DH_C DOMAIN-CONTAINING PROTEIN"/>
    <property type="match status" value="1"/>
</dbReference>
<keyword evidence="2" id="KW-0520">NAD</keyword>
<dbReference type="RefSeq" id="WP_345263564.1">
    <property type="nucleotide sequence ID" value="NZ_BAABHB010000001.1"/>
</dbReference>
<dbReference type="Proteomes" id="UP001500936">
    <property type="component" value="Unassembled WGS sequence"/>
</dbReference>
<evidence type="ECO:0000259" key="5">
    <source>
        <dbReference type="Pfam" id="PF02826"/>
    </source>
</evidence>
<dbReference type="SUPFAM" id="SSF51735">
    <property type="entry name" value="NAD(P)-binding Rossmann-fold domains"/>
    <property type="match status" value="1"/>
</dbReference>
<dbReference type="Pfam" id="PF00389">
    <property type="entry name" value="2-Hacid_dh"/>
    <property type="match status" value="1"/>
</dbReference>
<comment type="similarity">
    <text evidence="3">Belongs to the D-isomer specific 2-hydroxyacid dehydrogenase family.</text>
</comment>
<sequence>MKKLTEDAVTRRNFLSTLAVSGAAMSLPDGVQAYPDGLAAARANDSSATVRAAGAPIQIVCTERLSAAEAEQIRAAGKNIQLHLLGETSDPAKLLANAEVILGVPDAQMLQAAPKLKWVQTWAAGVDRTPSELMEHACQLTNMQRVFAPVIAESAIALLLSLTRGLAQTSIPAFGERKWVHPPGSVVLDDLYGKTIGIVGMGGIGSETARRLHYGFNMRVLATDAKPLPKPEFVAELHDPTWLPEMVPQVDVLMSAAPLTKETRLLFNEAVFGRIKSSAYFINVSRGGLVDQNALVKALKEGRIRGAGLDVTTPEPLPADHPLWTCPNLVITPHNSGNAPIRQKRLIALVTENVRRYSSGLPLLNVVDKAKGY</sequence>
<comment type="caution">
    <text evidence="6">The sequence shown here is derived from an EMBL/GenBank/DDBJ whole genome shotgun (WGS) entry which is preliminary data.</text>
</comment>
<dbReference type="Pfam" id="PF02826">
    <property type="entry name" value="2-Hacid_dh_C"/>
    <property type="match status" value="1"/>
</dbReference>
<dbReference type="CDD" id="cd05300">
    <property type="entry name" value="2-Hacid_dh_1"/>
    <property type="match status" value="1"/>
</dbReference>
<dbReference type="EMBL" id="BAABHB010000001">
    <property type="protein sequence ID" value="GAA4396515.1"/>
    <property type="molecule type" value="Genomic_DNA"/>
</dbReference>
<evidence type="ECO:0000313" key="7">
    <source>
        <dbReference type="Proteomes" id="UP001500936"/>
    </source>
</evidence>
<evidence type="ECO:0000256" key="1">
    <source>
        <dbReference type="ARBA" id="ARBA00023002"/>
    </source>
</evidence>
<gene>
    <name evidence="6" type="ORF">GCM10023187_04720</name>
</gene>
<keyword evidence="7" id="KW-1185">Reference proteome</keyword>
<keyword evidence="1 3" id="KW-0560">Oxidoreductase</keyword>
<dbReference type="InterPro" id="IPR006140">
    <property type="entry name" value="D-isomer_DH_NAD-bd"/>
</dbReference>
<accession>A0ABP8JV47</accession>
<dbReference type="SUPFAM" id="SSF52283">
    <property type="entry name" value="Formate/glycerate dehydrogenase catalytic domain-like"/>
    <property type="match status" value="1"/>
</dbReference>
<dbReference type="InterPro" id="IPR006311">
    <property type="entry name" value="TAT_signal"/>
</dbReference>
<dbReference type="InterPro" id="IPR029752">
    <property type="entry name" value="D-isomer_DH_CS1"/>
</dbReference>
<dbReference type="InterPro" id="IPR036291">
    <property type="entry name" value="NAD(P)-bd_dom_sf"/>
</dbReference>
<organism evidence="6 7">
    <name type="scientific">Nibrella viscosa</name>
    <dbReference type="NCBI Taxonomy" id="1084524"/>
    <lineage>
        <taxon>Bacteria</taxon>
        <taxon>Pseudomonadati</taxon>
        <taxon>Bacteroidota</taxon>
        <taxon>Cytophagia</taxon>
        <taxon>Cytophagales</taxon>
        <taxon>Spirosomataceae</taxon>
        <taxon>Nibrella</taxon>
    </lineage>
</organism>
<feature type="domain" description="D-isomer specific 2-hydroxyacid dehydrogenase NAD-binding" evidence="5">
    <location>
        <begin position="156"/>
        <end position="335"/>
    </location>
</feature>
<feature type="domain" description="D-isomer specific 2-hydroxyacid dehydrogenase catalytic" evidence="4">
    <location>
        <begin position="61"/>
        <end position="367"/>
    </location>
</feature>
<dbReference type="PROSITE" id="PS51318">
    <property type="entry name" value="TAT"/>
    <property type="match status" value="1"/>
</dbReference>
<dbReference type="PANTHER" id="PTHR43333:SF1">
    <property type="entry name" value="D-ISOMER SPECIFIC 2-HYDROXYACID DEHYDROGENASE NAD-BINDING DOMAIN-CONTAINING PROTEIN"/>
    <property type="match status" value="1"/>
</dbReference>
<evidence type="ECO:0000259" key="4">
    <source>
        <dbReference type="Pfam" id="PF00389"/>
    </source>
</evidence>